<dbReference type="InterPro" id="IPR011009">
    <property type="entry name" value="Kinase-like_dom_sf"/>
</dbReference>
<dbReference type="Pfam" id="PF07714">
    <property type="entry name" value="PK_Tyr_Ser-Thr"/>
    <property type="match status" value="1"/>
</dbReference>
<keyword evidence="4" id="KW-0812">Transmembrane</keyword>
<evidence type="ECO:0000256" key="2">
    <source>
        <dbReference type="ARBA" id="ARBA00022527"/>
    </source>
</evidence>
<keyword evidence="10" id="KW-1133">Transmembrane helix</keyword>
<evidence type="ECO:0000259" key="16">
    <source>
        <dbReference type="PROSITE" id="PS50011"/>
    </source>
</evidence>
<keyword evidence="9 14" id="KW-0067">ATP-binding</keyword>
<gene>
    <name evidence="18" type="ORF">D8674_000871</name>
</gene>
<keyword evidence="12 18" id="KW-0675">Receptor</keyword>
<evidence type="ECO:0000256" key="11">
    <source>
        <dbReference type="ARBA" id="ARBA00023136"/>
    </source>
</evidence>
<feature type="binding site" evidence="14">
    <location>
        <position position="320"/>
    </location>
    <ligand>
        <name>ATP</name>
        <dbReference type="ChEBI" id="CHEBI:30616"/>
    </ligand>
</feature>
<dbReference type="Pfam" id="PF01657">
    <property type="entry name" value="Stress-antifung"/>
    <property type="match status" value="2"/>
</dbReference>
<evidence type="ECO:0000256" key="15">
    <source>
        <dbReference type="SAM" id="SignalP"/>
    </source>
</evidence>
<dbReference type="Gene3D" id="3.30.200.20">
    <property type="entry name" value="Phosphorylase Kinase, domain 1"/>
    <property type="match status" value="1"/>
</dbReference>
<feature type="domain" description="Gnk2-homologous" evidence="17">
    <location>
        <begin position="140"/>
        <end position="246"/>
    </location>
</feature>
<organism evidence="18 19">
    <name type="scientific">Pyrus ussuriensis x Pyrus communis</name>
    <dbReference type="NCBI Taxonomy" id="2448454"/>
    <lineage>
        <taxon>Eukaryota</taxon>
        <taxon>Viridiplantae</taxon>
        <taxon>Streptophyta</taxon>
        <taxon>Embryophyta</taxon>
        <taxon>Tracheophyta</taxon>
        <taxon>Spermatophyta</taxon>
        <taxon>Magnoliopsida</taxon>
        <taxon>eudicotyledons</taxon>
        <taxon>Gunneridae</taxon>
        <taxon>Pentapetalae</taxon>
        <taxon>rosids</taxon>
        <taxon>fabids</taxon>
        <taxon>Rosales</taxon>
        <taxon>Rosaceae</taxon>
        <taxon>Amygdaloideae</taxon>
        <taxon>Maleae</taxon>
        <taxon>Pyrus</taxon>
    </lineage>
</organism>
<dbReference type="PANTHER" id="PTHR27002:SF1050">
    <property type="entry name" value="CYSTEINE-RICH RECEPTOR-LIKE PROTEIN KINASE 5"/>
    <property type="match status" value="1"/>
</dbReference>
<keyword evidence="2" id="KW-0723">Serine/threonine-protein kinase</keyword>
<accession>A0A5N5F7C0</accession>
<dbReference type="SUPFAM" id="SSF56112">
    <property type="entry name" value="Protein kinase-like (PK-like)"/>
    <property type="match status" value="1"/>
</dbReference>
<dbReference type="PANTHER" id="PTHR27002">
    <property type="entry name" value="RECEPTOR-LIKE SERINE/THREONINE-PROTEIN KINASE SD1-8"/>
    <property type="match status" value="1"/>
</dbReference>
<evidence type="ECO:0000256" key="5">
    <source>
        <dbReference type="ARBA" id="ARBA00022729"/>
    </source>
</evidence>
<evidence type="ECO:0000256" key="13">
    <source>
        <dbReference type="ARBA" id="ARBA00023180"/>
    </source>
</evidence>
<dbReference type="InterPro" id="IPR002902">
    <property type="entry name" value="GNK2"/>
</dbReference>
<keyword evidence="5 15" id="KW-0732">Signal</keyword>
<comment type="subcellular location">
    <subcellularLocation>
        <location evidence="1">Membrane</location>
        <topology evidence="1">Single-pass membrane protein</topology>
    </subcellularLocation>
</comment>
<dbReference type="PROSITE" id="PS50011">
    <property type="entry name" value="PROTEIN_KINASE_DOM"/>
    <property type="match status" value="1"/>
</dbReference>
<dbReference type="AlphaFoldDB" id="A0A5N5F7C0"/>
<evidence type="ECO:0000256" key="12">
    <source>
        <dbReference type="ARBA" id="ARBA00023170"/>
    </source>
</evidence>
<evidence type="ECO:0000256" key="1">
    <source>
        <dbReference type="ARBA" id="ARBA00004167"/>
    </source>
</evidence>
<feature type="signal peptide" evidence="15">
    <location>
        <begin position="1"/>
        <end position="17"/>
    </location>
</feature>
<protein>
    <submittedName>
        <fullName evidence="18">Cysteine-rich receptor-like protein kinase 19</fullName>
    </submittedName>
</protein>
<evidence type="ECO:0000256" key="14">
    <source>
        <dbReference type="PROSITE-ProRule" id="PRU10141"/>
    </source>
</evidence>
<evidence type="ECO:0000256" key="7">
    <source>
        <dbReference type="ARBA" id="ARBA00022741"/>
    </source>
</evidence>
<dbReference type="InterPro" id="IPR001245">
    <property type="entry name" value="Ser-Thr/Tyr_kinase_cat_dom"/>
</dbReference>
<evidence type="ECO:0000256" key="10">
    <source>
        <dbReference type="ARBA" id="ARBA00022989"/>
    </source>
</evidence>
<evidence type="ECO:0000256" key="3">
    <source>
        <dbReference type="ARBA" id="ARBA00022679"/>
    </source>
</evidence>
<keyword evidence="6" id="KW-0677">Repeat</keyword>
<dbReference type="InterPro" id="IPR000719">
    <property type="entry name" value="Prot_kinase_dom"/>
</dbReference>
<dbReference type="Gene3D" id="3.30.430.20">
    <property type="entry name" value="Gnk2 domain, C-X8-C-X2-C motif"/>
    <property type="match status" value="2"/>
</dbReference>
<proteinExistence type="predicted"/>
<dbReference type="GO" id="GO:0005524">
    <property type="term" value="F:ATP binding"/>
    <property type="evidence" value="ECO:0007669"/>
    <property type="project" value="UniProtKB-UniRule"/>
</dbReference>
<dbReference type="OrthoDB" id="8891264at2759"/>
<dbReference type="EMBL" id="SMOL01000768">
    <property type="protein sequence ID" value="KAB2597951.1"/>
    <property type="molecule type" value="Genomic_DNA"/>
</dbReference>
<feature type="domain" description="Protein kinase" evidence="16">
    <location>
        <begin position="291"/>
        <end position="380"/>
    </location>
</feature>
<dbReference type="GO" id="GO:0004674">
    <property type="term" value="F:protein serine/threonine kinase activity"/>
    <property type="evidence" value="ECO:0007669"/>
    <property type="project" value="UniProtKB-KW"/>
</dbReference>
<name>A0A5N5F7C0_9ROSA</name>
<sequence>MFVISVCMLSLVSLTSGGDPDIRTFRGCDADTPFDDWESSEFPSNLNDLFSALNSNATSETGYYNATFGKKLTEMAHGCFLCRGDVEVDVCTQCVNAAILTAVRSCPRSKGVVWWYGKNCMLRYSDESFFSIVQYLPEFTNEQSDEPTGFNQMKVNTCLNSPTSVLNDLVTEASKASSKFATKEAHVTGSNITLYSLAQCTQDLSTADCNSCLRVAVAQVVSTNRGINGGLFLCPSCNVRYETFPFYGKPRVRHLRRRRRPPLPPQARNDIAAIESLQLDLETIETATNKFSDSNKLGQGGFGEVFEGTLGVNGQEIAVKRLSKSSLQGVQELKNEVLLIAMLQHRNLVKLLGFCLEGEETILVYEYVPNKSLDYFPNGI</sequence>
<dbReference type="PROSITE" id="PS51473">
    <property type="entry name" value="GNK2"/>
    <property type="match status" value="2"/>
</dbReference>
<dbReference type="InterPro" id="IPR017441">
    <property type="entry name" value="Protein_kinase_ATP_BS"/>
</dbReference>
<keyword evidence="8 18" id="KW-0418">Kinase</keyword>
<keyword evidence="3" id="KW-0808">Transferase</keyword>
<reference evidence="18 19" key="3">
    <citation type="submission" date="2019-11" db="EMBL/GenBank/DDBJ databases">
        <title>A de novo genome assembly of a pear dwarfing rootstock.</title>
        <authorList>
            <person name="Wang F."/>
            <person name="Wang J."/>
            <person name="Li S."/>
            <person name="Zhang Y."/>
            <person name="Fang M."/>
            <person name="Ma L."/>
            <person name="Zhao Y."/>
            <person name="Jiang S."/>
        </authorList>
    </citation>
    <scope>NUCLEOTIDE SEQUENCE [LARGE SCALE GENOMIC DNA]</scope>
    <source>
        <strain evidence="18">S2</strain>
        <tissue evidence="18">Leaf</tissue>
    </source>
</reference>
<dbReference type="FunFam" id="3.30.200.20:FF:000142">
    <property type="entry name" value="Cysteine-rich receptor-like protein kinase 10"/>
    <property type="match status" value="1"/>
</dbReference>
<dbReference type="InterPro" id="IPR038408">
    <property type="entry name" value="GNK2_sf"/>
</dbReference>
<evidence type="ECO:0000256" key="8">
    <source>
        <dbReference type="ARBA" id="ARBA00022777"/>
    </source>
</evidence>
<evidence type="ECO:0000256" key="4">
    <source>
        <dbReference type="ARBA" id="ARBA00022692"/>
    </source>
</evidence>
<dbReference type="CDD" id="cd23509">
    <property type="entry name" value="Gnk2-like"/>
    <property type="match status" value="2"/>
</dbReference>
<comment type="caution">
    <text evidence="18">The sequence shown here is derived from an EMBL/GenBank/DDBJ whole genome shotgun (WGS) entry which is preliminary data.</text>
</comment>
<keyword evidence="11" id="KW-0472">Membrane</keyword>
<evidence type="ECO:0000256" key="9">
    <source>
        <dbReference type="ARBA" id="ARBA00022840"/>
    </source>
</evidence>
<reference evidence="18 19" key="1">
    <citation type="submission" date="2019-09" db="EMBL/GenBank/DDBJ databases">
        <authorList>
            <person name="Ou C."/>
        </authorList>
    </citation>
    <scope>NUCLEOTIDE SEQUENCE [LARGE SCALE GENOMIC DNA]</scope>
    <source>
        <strain evidence="18">S2</strain>
        <tissue evidence="18">Leaf</tissue>
    </source>
</reference>
<evidence type="ECO:0000256" key="6">
    <source>
        <dbReference type="ARBA" id="ARBA00022737"/>
    </source>
</evidence>
<dbReference type="GO" id="GO:0042742">
    <property type="term" value="P:defense response to bacterium"/>
    <property type="evidence" value="ECO:0007669"/>
    <property type="project" value="TreeGrafter"/>
</dbReference>
<evidence type="ECO:0000313" key="18">
    <source>
        <dbReference type="EMBL" id="KAB2597951.1"/>
    </source>
</evidence>
<dbReference type="PROSITE" id="PS00107">
    <property type="entry name" value="PROTEIN_KINASE_ATP"/>
    <property type="match status" value="1"/>
</dbReference>
<evidence type="ECO:0000313" key="19">
    <source>
        <dbReference type="Proteomes" id="UP000327157"/>
    </source>
</evidence>
<dbReference type="Proteomes" id="UP000327157">
    <property type="component" value="Chromosome 1"/>
</dbReference>
<dbReference type="GO" id="GO:0005886">
    <property type="term" value="C:plasma membrane"/>
    <property type="evidence" value="ECO:0007669"/>
    <property type="project" value="TreeGrafter"/>
</dbReference>
<keyword evidence="7 14" id="KW-0547">Nucleotide-binding</keyword>
<feature type="chain" id="PRO_5024381623" evidence="15">
    <location>
        <begin position="18"/>
        <end position="380"/>
    </location>
</feature>
<keyword evidence="19" id="KW-1185">Reference proteome</keyword>
<keyword evidence="13" id="KW-0325">Glycoprotein</keyword>
<evidence type="ECO:0000259" key="17">
    <source>
        <dbReference type="PROSITE" id="PS51473"/>
    </source>
</evidence>
<feature type="domain" description="Gnk2-homologous" evidence="17">
    <location>
        <begin position="21"/>
        <end position="129"/>
    </location>
</feature>
<reference evidence="19" key="2">
    <citation type="submission" date="2019-10" db="EMBL/GenBank/DDBJ databases">
        <title>A de novo genome assembly of a pear dwarfing rootstock.</title>
        <authorList>
            <person name="Wang F."/>
            <person name="Wang J."/>
            <person name="Li S."/>
            <person name="Zhang Y."/>
            <person name="Fang M."/>
            <person name="Ma L."/>
            <person name="Zhao Y."/>
            <person name="Jiang S."/>
        </authorList>
    </citation>
    <scope>NUCLEOTIDE SEQUENCE [LARGE SCALE GENOMIC DNA]</scope>
</reference>